<feature type="domain" description="HTH gntR-type" evidence="4">
    <location>
        <begin position="50"/>
        <end position="117"/>
    </location>
</feature>
<dbReference type="InterPro" id="IPR036390">
    <property type="entry name" value="WH_DNA-bd_sf"/>
</dbReference>
<evidence type="ECO:0000313" key="5">
    <source>
        <dbReference type="EMBL" id="TCT29247.1"/>
    </source>
</evidence>
<accession>A0A4R3NDD2</accession>
<keyword evidence="1" id="KW-0805">Transcription regulation</keyword>
<evidence type="ECO:0000259" key="4">
    <source>
        <dbReference type="PROSITE" id="PS50949"/>
    </source>
</evidence>
<dbReference type="AlphaFoldDB" id="A0A4R3NDD2"/>
<dbReference type="InterPro" id="IPR000524">
    <property type="entry name" value="Tscrpt_reg_HTH_GntR"/>
</dbReference>
<dbReference type="SUPFAM" id="SSF46785">
    <property type="entry name" value="Winged helix' DNA-binding domain"/>
    <property type="match status" value="1"/>
</dbReference>
<dbReference type="CDD" id="cd07377">
    <property type="entry name" value="WHTH_GntR"/>
    <property type="match status" value="1"/>
</dbReference>
<keyword evidence="2" id="KW-0238">DNA-binding</keyword>
<dbReference type="PROSITE" id="PS50949">
    <property type="entry name" value="HTH_GNTR"/>
    <property type="match status" value="1"/>
</dbReference>
<dbReference type="SUPFAM" id="SSF48008">
    <property type="entry name" value="GntR ligand-binding domain-like"/>
    <property type="match status" value="1"/>
</dbReference>
<evidence type="ECO:0000256" key="2">
    <source>
        <dbReference type="ARBA" id="ARBA00023125"/>
    </source>
</evidence>
<dbReference type="PANTHER" id="PTHR43537">
    <property type="entry name" value="TRANSCRIPTIONAL REGULATOR, GNTR FAMILY"/>
    <property type="match status" value="1"/>
</dbReference>
<dbReference type="PANTHER" id="PTHR43537:SF53">
    <property type="entry name" value="HTH-TYPE TRANSCRIPTIONAL REPRESSOR NANR"/>
    <property type="match status" value="1"/>
</dbReference>
<reference evidence="5 6" key="1">
    <citation type="submission" date="2019-03" db="EMBL/GenBank/DDBJ databases">
        <title>Freshwater and sediment microbial communities from various areas in North America, analyzing microbe dynamics in response to fracking.</title>
        <authorList>
            <person name="Lamendella R."/>
        </authorList>
    </citation>
    <scope>NUCLEOTIDE SEQUENCE [LARGE SCALE GENOMIC DNA]</scope>
    <source>
        <strain evidence="5 6">175.2</strain>
    </source>
</reference>
<sequence>MECNINEQLYAILRSYCIRGCKTALPRYNGTMKQALDISEISQLSPSTRNDRALGIRDALRAAIVDRRLAPGTRLPEAEVGSLFNVSRTVARHALQMLTFEGVVQTERNRGACVSNPTPDEARQVFAARRLIEPNLLSAAIERMTDADIVRFRKQLAEEDHHKSERSVEARRLEIKASGDFHLMIASVSGNTVLEKFMNELVVRSSLVIALYGRSGVSSCGHAEHEDILAALSARDCEWATRSMLHHLDLMERDLDLRPREGLTLKDALSF</sequence>
<dbReference type="Proteomes" id="UP000295097">
    <property type="component" value="Unassembled WGS sequence"/>
</dbReference>
<dbReference type="InterPro" id="IPR008920">
    <property type="entry name" value="TF_FadR/GntR_C"/>
</dbReference>
<dbReference type="InterPro" id="IPR011711">
    <property type="entry name" value="GntR_C"/>
</dbReference>
<keyword evidence="6" id="KW-1185">Reference proteome</keyword>
<name>A0A4R3NDD2_9HYPH</name>
<dbReference type="SMART" id="SM00895">
    <property type="entry name" value="FCD"/>
    <property type="match status" value="1"/>
</dbReference>
<dbReference type="Gene3D" id="1.10.10.10">
    <property type="entry name" value="Winged helix-like DNA-binding domain superfamily/Winged helix DNA-binding domain"/>
    <property type="match status" value="1"/>
</dbReference>
<dbReference type="InterPro" id="IPR036388">
    <property type="entry name" value="WH-like_DNA-bd_sf"/>
</dbReference>
<proteinExistence type="predicted"/>
<dbReference type="Pfam" id="PF07729">
    <property type="entry name" value="FCD"/>
    <property type="match status" value="1"/>
</dbReference>
<dbReference type="GO" id="GO:0003677">
    <property type="term" value="F:DNA binding"/>
    <property type="evidence" value="ECO:0007669"/>
    <property type="project" value="UniProtKB-KW"/>
</dbReference>
<dbReference type="Pfam" id="PF00392">
    <property type="entry name" value="GntR"/>
    <property type="match status" value="1"/>
</dbReference>
<gene>
    <name evidence="5" type="ORF">EDC90_105312</name>
</gene>
<evidence type="ECO:0000313" key="6">
    <source>
        <dbReference type="Proteomes" id="UP000295097"/>
    </source>
</evidence>
<comment type="caution">
    <text evidence="5">The sequence shown here is derived from an EMBL/GenBank/DDBJ whole genome shotgun (WGS) entry which is preliminary data.</text>
</comment>
<dbReference type="EMBL" id="SMAR01000053">
    <property type="protein sequence ID" value="TCT29247.1"/>
    <property type="molecule type" value="Genomic_DNA"/>
</dbReference>
<protein>
    <submittedName>
        <fullName evidence="5">GntR family transcriptional regulator</fullName>
    </submittedName>
</protein>
<dbReference type="SMART" id="SM00345">
    <property type="entry name" value="HTH_GNTR"/>
    <property type="match status" value="1"/>
</dbReference>
<organism evidence="5 6">
    <name type="scientific">Martelella mediterranea</name>
    <dbReference type="NCBI Taxonomy" id="293089"/>
    <lineage>
        <taxon>Bacteria</taxon>
        <taxon>Pseudomonadati</taxon>
        <taxon>Pseudomonadota</taxon>
        <taxon>Alphaproteobacteria</taxon>
        <taxon>Hyphomicrobiales</taxon>
        <taxon>Aurantimonadaceae</taxon>
        <taxon>Martelella</taxon>
    </lineage>
</organism>
<evidence type="ECO:0000256" key="3">
    <source>
        <dbReference type="ARBA" id="ARBA00023163"/>
    </source>
</evidence>
<dbReference type="Gene3D" id="1.20.120.530">
    <property type="entry name" value="GntR ligand-binding domain-like"/>
    <property type="match status" value="1"/>
</dbReference>
<evidence type="ECO:0000256" key="1">
    <source>
        <dbReference type="ARBA" id="ARBA00023015"/>
    </source>
</evidence>
<keyword evidence="3" id="KW-0804">Transcription</keyword>
<dbReference type="GO" id="GO:0003700">
    <property type="term" value="F:DNA-binding transcription factor activity"/>
    <property type="evidence" value="ECO:0007669"/>
    <property type="project" value="InterPro"/>
</dbReference>